<evidence type="ECO:0000313" key="3">
    <source>
        <dbReference type="Proteomes" id="UP000016088"/>
    </source>
</evidence>
<dbReference type="AlphaFoldDB" id="S9Q1K5"/>
<feature type="domain" description="NADH:flavin oxidoreductase/NADH oxidase N-terminal" evidence="1">
    <location>
        <begin position="15"/>
        <end position="362"/>
    </location>
</feature>
<dbReference type="Proteomes" id="UP000016088">
    <property type="component" value="Unassembled WGS sequence"/>
</dbReference>
<dbReference type="GO" id="GO:0016491">
    <property type="term" value="F:oxidoreductase activity"/>
    <property type="evidence" value="ECO:0007669"/>
    <property type="project" value="InterPro"/>
</dbReference>
<protein>
    <submittedName>
        <fullName evidence="2">NADPH dehydrogenase</fullName>
    </submittedName>
</protein>
<gene>
    <name evidence="2" type="ORF">SOCG_04406</name>
</gene>
<dbReference type="Gene3D" id="3.20.20.70">
    <property type="entry name" value="Aldolase class I"/>
    <property type="match status" value="1"/>
</dbReference>
<dbReference type="InterPro" id="IPR045247">
    <property type="entry name" value="Oye-like"/>
</dbReference>
<dbReference type="GeneID" id="25033368"/>
<dbReference type="InterPro" id="IPR001155">
    <property type="entry name" value="OxRdtase_FMN_N"/>
</dbReference>
<proteinExistence type="predicted"/>
<dbReference type="OrthoDB" id="276546at2759"/>
<dbReference type="EMBL" id="KE503206">
    <property type="protein sequence ID" value="EPX75161.1"/>
    <property type="molecule type" value="Genomic_DNA"/>
</dbReference>
<evidence type="ECO:0000259" key="1">
    <source>
        <dbReference type="Pfam" id="PF00724"/>
    </source>
</evidence>
<dbReference type="OMA" id="QGECPMD"/>
<dbReference type="HOGENOM" id="CLU_012153_0_0_1"/>
<reference evidence="2 3" key="1">
    <citation type="journal article" date="2011" name="Science">
        <title>Comparative functional genomics of the fission yeasts.</title>
        <authorList>
            <person name="Rhind N."/>
            <person name="Chen Z."/>
            <person name="Yassour M."/>
            <person name="Thompson D.A."/>
            <person name="Haas B.J."/>
            <person name="Habib N."/>
            <person name="Wapinski I."/>
            <person name="Roy S."/>
            <person name="Lin M.F."/>
            <person name="Heiman D.I."/>
            <person name="Young S.K."/>
            <person name="Furuya K."/>
            <person name="Guo Y."/>
            <person name="Pidoux A."/>
            <person name="Chen H.M."/>
            <person name="Robbertse B."/>
            <person name="Goldberg J.M."/>
            <person name="Aoki K."/>
            <person name="Bayne E.H."/>
            <person name="Berlin A.M."/>
            <person name="Desjardins C.A."/>
            <person name="Dobbs E."/>
            <person name="Dukaj L."/>
            <person name="Fan L."/>
            <person name="FitzGerald M.G."/>
            <person name="French C."/>
            <person name="Gujja S."/>
            <person name="Hansen K."/>
            <person name="Keifenheim D."/>
            <person name="Levin J.Z."/>
            <person name="Mosher R.A."/>
            <person name="Mueller C.A."/>
            <person name="Pfiffner J."/>
            <person name="Priest M."/>
            <person name="Russ C."/>
            <person name="Smialowska A."/>
            <person name="Swoboda P."/>
            <person name="Sykes S.M."/>
            <person name="Vaughn M."/>
            <person name="Vengrova S."/>
            <person name="Yoder R."/>
            <person name="Zeng Q."/>
            <person name="Allshire R."/>
            <person name="Baulcombe D."/>
            <person name="Birren B.W."/>
            <person name="Brown W."/>
            <person name="Ekwall K."/>
            <person name="Kellis M."/>
            <person name="Leatherwood J."/>
            <person name="Levin H."/>
            <person name="Margalit H."/>
            <person name="Martienssen R."/>
            <person name="Nieduszynski C.A."/>
            <person name="Spatafora J.W."/>
            <person name="Friedman N."/>
            <person name="Dalgaard J.Z."/>
            <person name="Baumann P."/>
            <person name="Niki H."/>
            <person name="Regev A."/>
            <person name="Nusbaum C."/>
        </authorList>
    </citation>
    <scope>NUCLEOTIDE SEQUENCE [LARGE SCALE GENOMIC DNA]</scope>
    <source>
        <strain evidence="3">yFS286</strain>
    </source>
</reference>
<dbReference type="PANTHER" id="PTHR22893:SF91">
    <property type="entry name" value="NADPH DEHYDROGENASE 2-RELATED"/>
    <property type="match status" value="1"/>
</dbReference>
<accession>S9Q1K5</accession>
<organism evidence="2 3">
    <name type="scientific">Schizosaccharomyces octosporus (strain yFS286)</name>
    <name type="common">Fission yeast</name>
    <name type="synonym">Octosporomyces octosporus</name>
    <dbReference type="NCBI Taxonomy" id="483514"/>
    <lineage>
        <taxon>Eukaryota</taxon>
        <taxon>Fungi</taxon>
        <taxon>Dikarya</taxon>
        <taxon>Ascomycota</taxon>
        <taxon>Taphrinomycotina</taxon>
        <taxon>Schizosaccharomycetes</taxon>
        <taxon>Schizosaccharomycetales</taxon>
        <taxon>Schizosaccharomycetaceae</taxon>
        <taxon>Schizosaccharomyces</taxon>
    </lineage>
</organism>
<evidence type="ECO:0000313" key="2">
    <source>
        <dbReference type="EMBL" id="EPX75161.1"/>
    </source>
</evidence>
<dbReference type="InterPro" id="IPR013785">
    <property type="entry name" value="Aldolase_TIM"/>
</dbReference>
<name>S9Q1K5_SCHOY</name>
<dbReference type="eggNOG" id="KOG0134">
    <property type="taxonomic scope" value="Eukaryota"/>
</dbReference>
<keyword evidence="3" id="KW-1185">Reference proteome</keyword>
<dbReference type="Pfam" id="PF00724">
    <property type="entry name" value="Oxidored_FMN"/>
    <property type="match status" value="1"/>
</dbReference>
<dbReference type="GO" id="GO:0010181">
    <property type="term" value="F:FMN binding"/>
    <property type="evidence" value="ECO:0007669"/>
    <property type="project" value="InterPro"/>
</dbReference>
<dbReference type="PANTHER" id="PTHR22893">
    <property type="entry name" value="NADH OXIDOREDUCTASE-RELATED"/>
    <property type="match status" value="1"/>
</dbReference>
<sequence length="408" mass="47098">MTINFEKSSIQDSRLFDPIKVGNMELQHRIVHAPATRLRCHEDGMVMTELVREYYSQRSSVPGTLLITESIFSGPKSGGFTNIPCLYNEKHAEAWRPIVKAIHENKCFVFMQFWNLPGELKPEYLLDQENLENISQGECPMDPTGLPAALGGAFSICGKELYMDKYMSKYDIDEHISEYTEAAKRAVFQCGADGIEVHQVNGFLLDKFVLNGFGENCDPNYRGTYENRVRFCLELLESVVKAIGQERVGYRISPYSDIWKSKDHMEAHMYMVQQLRVKFKNLAYLHVIEPRAYWTGHQQILQEEGSLKYQKLWNKPLLSAGGHDRDSALQLATQDNVLVAFGRYFLANPDLPFRLKFNIPLNRWNRAKFYTKKSPEGYIDYPYCEEFLNKTSEAKNQKVSCGKERIFN</sequence>
<dbReference type="SUPFAM" id="SSF51395">
    <property type="entry name" value="FMN-linked oxidoreductases"/>
    <property type="match status" value="1"/>
</dbReference>
<dbReference type="RefSeq" id="XP_013017606.1">
    <property type="nucleotide sequence ID" value="XM_013162152.1"/>
</dbReference>
<dbReference type="VEuPathDB" id="FungiDB:SOCG_04406"/>